<dbReference type="AlphaFoldDB" id="A0A194XJ44"/>
<feature type="region of interest" description="Disordered" evidence="1">
    <location>
        <begin position="1"/>
        <end position="23"/>
    </location>
</feature>
<gene>
    <name evidence="2" type="ORF">LY89DRAFT_666998</name>
</gene>
<accession>A0A194XJ44</accession>
<sequence length="161" mass="17893">MSTRSLVFRPHKQEPAQSIQPTHDPAFNSAIRTYVVQGYQTHRLGSRLWDCATCGRDATDIYRSAISFLLPYTSRTVDFLIPACKSSGCHHHASKMAHEFGKTAMPGEAVEECVNCGARSGVHLCGSCTFSHSAWTGTKRKAPPQQRQKPRHGTQQDEVKH</sequence>
<feature type="compositionally biased region" description="Basic residues" evidence="1">
    <location>
        <begin position="138"/>
        <end position="152"/>
    </location>
</feature>
<protein>
    <submittedName>
        <fullName evidence="2">Uncharacterized protein</fullName>
    </submittedName>
</protein>
<organism evidence="2 3">
    <name type="scientific">Mollisia scopiformis</name>
    <name type="common">Conifer needle endophyte fungus</name>
    <name type="synonym">Phialocephala scopiformis</name>
    <dbReference type="NCBI Taxonomy" id="149040"/>
    <lineage>
        <taxon>Eukaryota</taxon>
        <taxon>Fungi</taxon>
        <taxon>Dikarya</taxon>
        <taxon>Ascomycota</taxon>
        <taxon>Pezizomycotina</taxon>
        <taxon>Leotiomycetes</taxon>
        <taxon>Helotiales</taxon>
        <taxon>Mollisiaceae</taxon>
        <taxon>Mollisia</taxon>
    </lineage>
</organism>
<name>A0A194XJ44_MOLSC</name>
<dbReference type="InParanoid" id="A0A194XJ44"/>
<dbReference type="OrthoDB" id="3491253at2759"/>
<evidence type="ECO:0000313" key="3">
    <source>
        <dbReference type="Proteomes" id="UP000070700"/>
    </source>
</evidence>
<dbReference type="GeneID" id="28822676"/>
<dbReference type="RefSeq" id="XP_018074538.1">
    <property type="nucleotide sequence ID" value="XM_018212950.1"/>
</dbReference>
<keyword evidence="3" id="KW-1185">Reference proteome</keyword>
<evidence type="ECO:0000313" key="2">
    <source>
        <dbReference type="EMBL" id="KUJ20183.1"/>
    </source>
</evidence>
<dbReference type="Proteomes" id="UP000070700">
    <property type="component" value="Unassembled WGS sequence"/>
</dbReference>
<reference evidence="2 3" key="1">
    <citation type="submission" date="2015-10" db="EMBL/GenBank/DDBJ databases">
        <title>Full genome of DAOMC 229536 Phialocephala scopiformis, a fungal endophyte of spruce producing the potent anti-insectan compound rugulosin.</title>
        <authorList>
            <consortium name="DOE Joint Genome Institute"/>
            <person name="Walker A.K."/>
            <person name="Frasz S.L."/>
            <person name="Seifert K.A."/>
            <person name="Miller J.D."/>
            <person name="Mondo S.J."/>
            <person name="Labutti K."/>
            <person name="Lipzen A."/>
            <person name="Dockter R."/>
            <person name="Kennedy M."/>
            <person name="Grigoriev I.V."/>
            <person name="Spatafora J.W."/>
        </authorList>
    </citation>
    <scope>NUCLEOTIDE SEQUENCE [LARGE SCALE GENOMIC DNA]</scope>
    <source>
        <strain evidence="2 3">CBS 120377</strain>
    </source>
</reference>
<dbReference type="KEGG" id="psco:LY89DRAFT_666998"/>
<feature type="region of interest" description="Disordered" evidence="1">
    <location>
        <begin position="134"/>
        <end position="161"/>
    </location>
</feature>
<evidence type="ECO:0000256" key="1">
    <source>
        <dbReference type="SAM" id="MobiDB-lite"/>
    </source>
</evidence>
<proteinExistence type="predicted"/>
<dbReference type="EMBL" id="KQ947410">
    <property type="protein sequence ID" value="KUJ20183.1"/>
    <property type="molecule type" value="Genomic_DNA"/>
</dbReference>